<dbReference type="Pfam" id="PF00400">
    <property type="entry name" value="WD40"/>
    <property type="match status" value="2"/>
</dbReference>
<dbReference type="InterPro" id="IPR024671">
    <property type="entry name" value="Atg22-like"/>
</dbReference>
<feature type="transmembrane region" description="Helical" evidence="17">
    <location>
        <begin position="2012"/>
        <end position="2033"/>
    </location>
</feature>
<evidence type="ECO:0000256" key="9">
    <source>
        <dbReference type="ARBA" id="ARBA00022771"/>
    </source>
</evidence>
<feature type="transmembrane region" description="Helical" evidence="17">
    <location>
        <begin position="2140"/>
        <end position="2160"/>
    </location>
</feature>
<dbReference type="GO" id="GO:0012505">
    <property type="term" value="C:endomembrane system"/>
    <property type="evidence" value="ECO:0007669"/>
    <property type="project" value="UniProtKB-SubCell"/>
</dbReference>
<dbReference type="InterPro" id="IPR036259">
    <property type="entry name" value="MFS_trans_sf"/>
</dbReference>
<keyword evidence="4" id="KW-0926">Vacuole</keyword>
<dbReference type="InterPro" id="IPR050495">
    <property type="entry name" value="ATG22/LtaA_families"/>
</dbReference>
<dbReference type="Pfam" id="PF07496">
    <property type="entry name" value="zf-CW"/>
    <property type="match status" value="1"/>
</dbReference>
<dbReference type="InterPro" id="IPR044738">
    <property type="entry name" value="Atg22"/>
</dbReference>
<evidence type="ECO:0000256" key="5">
    <source>
        <dbReference type="ARBA" id="ARBA00022574"/>
    </source>
</evidence>
<gene>
    <name evidence="19" type="ORF">FOL47_009879</name>
</gene>
<keyword evidence="8" id="KW-0677">Repeat</keyword>
<feature type="domain" description="CW-type" evidence="18">
    <location>
        <begin position="1605"/>
        <end position="1655"/>
    </location>
</feature>
<dbReference type="OrthoDB" id="538223at2759"/>
<keyword evidence="5 15" id="KW-0853">WD repeat</keyword>
<evidence type="ECO:0000256" key="1">
    <source>
        <dbReference type="ARBA" id="ARBA00004127"/>
    </source>
</evidence>
<keyword evidence="3" id="KW-0813">Transport</keyword>
<evidence type="ECO:0000256" key="11">
    <source>
        <dbReference type="ARBA" id="ARBA00022970"/>
    </source>
</evidence>
<feature type="repeat" description="WD" evidence="15">
    <location>
        <begin position="197"/>
        <end position="238"/>
    </location>
</feature>
<feature type="transmembrane region" description="Helical" evidence="17">
    <location>
        <begin position="2204"/>
        <end position="2226"/>
    </location>
</feature>
<feature type="transmembrane region" description="Helical" evidence="17">
    <location>
        <begin position="1891"/>
        <end position="1914"/>
    </location>
</feature>
<dbReference type="SMART" id="SM00320">
    <property type="entry name" value="WD40"/>
    <property type="match status" value="5"/>
</dbReference>
<feature type="transmembrane region" description="Helical" evidence="17">
    <location>
        <begin position="1920"/>
        <end position="1941"/>
    </location>
</feature>
<feature type="transmembrane region" description="Helical" evidence="17">
    <location>
        <begin position="2172"/>
        <end position="2192"/>
    </location>
</feature>
<dbReference type="InterPro" id="IPR001965">
    <property type="entry name" value="Znf_PHD"/>
</dbReference>
<evidence type="ECO:0000256" key="14">
    <source>
        <dbReference type="ARBA" id="ARBA00037813"/>
    </source>
</evidence>
<evidence type="ECO:0000256" key="16">
    <source>
        <dbReference type="SAM" id="MobiDB-lite"/>
    </source>
</evidence>
<dbReference type="InterPro" id="IPR036322">
    <property type="entry name" value="WD40_repeat_dom_sf"/>
</dbReference>
<evidence type="ECO:0000256" key="15">
    <source>
        <dbReference type="PROSITE-ProRule" id="PRU00221"/>
    </source>
</evidence>
<feature type="compositionally biased region" description="Basic and acidic residues" evidence="16">
    <location>
        <begin position="808"/>
        <end position="825"/>
    </location>
</feature>
<feature type="region of interest" description="Disordered" evidence="16">
    <location>
        <begin position="1712"/>
        <end position="1755"/>
    </location>
</feature>
<feature type="transmembrane region" description="Helical" evidence="17">
    <location>
        <begin position="2106"/>
        <end position="2128"/>
    </location>
</feature>
<evidence type="ECO:0000256" key="4">
    <source>
        <dbReference type="ARBA" id="ARBA00022554"/>
    </source>
</evidence>
<feature type="region of interest" description="Disordered" evidence="16">
    <location>
        <begin position="123"/>
        <end position="155"/>
    </location>
</feature>
<evidence type="ECO:0000256" key="2">
    <source>
        <dbReference type="ARBA" id="ARBA00006978"/>
    </source>
</evidence>
<dbReference type="Gene3D" id="1.20.1250.20">
    <property type="entry name" value="MFS general substrate transporter like domains"/>
    <property type="match status" value="1"/>
</dbReference>
<dbReference type="Pfam" id="PF11700">
    <property type="entry name" value="ATG22"/>
    <property type="match status" value="1"/>
</dbReference>
<dbReference type="GO" id="GO:0005774">
    <property type="term" value="C:vacuolar membrane"/>
    <property type="evidence" value="ECO:0007669"/>
    <property type="project" value="UniProtKB-SubCell"/>
</dbReference>
<keyword evidence="12 17" id="KW-1133">Transmembrane helix</keyword>
<dbReference type="EMBL" id="JAAPAO010000072">
    <property type="protein sequence ID" value="KAF4673962.1"/>
    <property type="molecule type" value="Genomic_DNA"/>
</dbReference>
<dbReference type="SUPFAM" id="SSF103473">
    <property type="entry name" value="MFS general substrate transporter"/>
    <property type="match status" value="1"/>
</dbReference>
<evidence type="ECO:0000256" key="17">
    <source>
        <dbReference type="SAM" id="Phobius"/>
    </source>
</evidence>
<reference evidence="19 20" key="1">
    <citation type="submission" date="2020-04" db="EMBL/GenBank/DDBJ databases">
        <title>Perkinsus chesapeaki whole genome sequence.</title>
        <authorList>
            <person name="Bogema D.R."/>
        </authorList>
    </citation>
    <scope>NUCLEOTIDE SEQUENCE [LARGE SCALE GENOMIC DNA]</scope>
    <source>
        <strain evidence="19">ATCC PRA-425</strain>
    </source>
</reference>
<feature type="region of interest" description="Disordered" evidence="16">
    <location>
        <begin position="1553"/>
        <end position="1601"/>
    </location>
</feature>
<dbReference type="PANTHER" id="PTHR23519:SF1">
    <property type="entry name" value="AUTOPHAGY-RELATED PROTEIN 22"/>
    <property type="match status" value="1"/>
</dbReference>
<dbReference type="Gene3D" id="3.30.40.100">
    <property type="match status" value="2"/>
</dbReference>
<dbReference type="PROSITE" id="PS00678">
    <property type="entry name" value="WD_REPEATS_1"/>
    <property type="match status" value="2"/>
</dbReference>
<keyword evidence="7" id="KW-0479">Metal-binding</keyword>
<evidence type="ECO:0000256" key="13">
    <source>
        <dbReference type="ARBA" id="ARBA00023136"/>
    </source>
</evidence>
<dbReference type="Proteomes" id="UP000591131">
    <property type="component" value="Unassembled WGS sequence"/>
</dbReference>
<feature type="compositionally biased region" description="Acidic residues" evidence="16">
    <location>
        <begin position="795"/>
        <end position="807"/>
    </location>
</feature>
<feature type="transmembrane region" description="Helical" evidence="17">
    <location>
        <begin position="1948"/>
        <end position="1972"/>
    </location>
</feature>
<dbReference type="Gene3D" id="3.30.40.10">
    <property type="entry name" value="Zinc/RING finger domain, C3HC4 (zinc finger)"/>
    <property type="match status" value="1"/>
</dbReference>
<feature type="repeat" description="WD" evidence="15">
    <location>
        <begin position="162"/>
        <end position="196"/>
    </location>
</feature>
<evidence type="ECO:0000313" key="19">
    <source>
        <dbReference type="EMBL" id="KAF4673962.1"/>
    </source>
</evidence>
<evidence type="ECO:0000256" key="3">
    <source>
        <dbReference type="ARBA" id="ARBA00022448"/>
    </source>
</evidence>
<keyword evidence="13 17" id="KW-0472">Membrane</keyword>
<dbReference type="PROSITE" id="PS01359">
    <property type="entry name" value="ZF_PHD_1"/>
    <property type="match status" value="1"/>
</dbReference>
<comment type="similarity">
    <text evidence="2">Belongs to the ATG22 family.</text>
</comment>
<dbReference type="PROSITE" id="PS51050">
    <property type="entry name" value="ZF_CW"/>
    <property type="match status" value="2"/>
</dbReference>
<evidence type="ECO:0000313" key="20">
    <source>
        <dbReference type="Proteomes" id="UP000591131"/>
    </source>
</evidence>
<dbReference type="PROSITE" id="PS50082">
    <property type="entry name" value="WD_REPEATS_2"/>
    <property type="match status" value="2"/>
</dbReference>
<evidence type="ECO:0000256" key="8">
    <source>
        <dbReference type="ARBA" id="ARBA00022737"/>
    </source>
</evidence>
<feature type="compositionally biased region" description="Low complexity" evidence="16">
    <location>
        <begin position="143"/>
        <end position="155"/>
    </location>
</feature>
<sequence>MLEDLQSSGALSSAADVLKEEAEASGLFGSRSYSTIKNLDLHSVPKDRLLQLCSGRPILHSEPDAGEYASERRAATWASTYRSITRRAAVSIHGGSNNRPSPAVTSVLHSRKLQRIWSVLGHRAPAEAQPPPPTTEDESGHEQPSSSAAAAAQQQQQPPVPVYCVHFACGSRVIVTGGDDYRLRVWNAKTGILNSTLAGHTGEVMEMVVNYCDTIIASSATDKTVRLWEVSDEDQQSRPLTALEFTAEVHFMAFTPSKNHEQVFITVTCDGGIFIWDLSTVTRDNGGEVLVGYCKYYLDVDNTLIRGFHVFPGLDNAIDEDTKRRPLNFWFAVGCSDKCVRVFSVQPHGERPVKSYPRVPELVKYHHLEFELSGVHNQVVSHVCFNNITGDCASSDDHGGLVLWKLASTDVYTRPNGKWIEAMRLSTPMHPLPEYVELIHPIIPTGDSLVRTIVNGKVSRSPLSQVGPPPATPLACSSVKGVWGQHAIRTFSWTADDRYIICGVAENPVEECRDETPTLPTEGREYRYGALVFETTSSILLDAVIHPSVVNGEVYVALAARFAYPWMFCLCSYDGGVTFWRIDPEEGVAKLINKFDLNCCHAQKGECITRQLCDGQFDGRGDLVVTDSIGCIHYFGTAQLASSNPLDAAPFEEQFFEGDYVAGVHCTRPDELLCDSRMRPYPRRSSGGFQSARPVPPRRRRRSAYLKGIPVTGEGYNAPMAQPTNDEDDDDVGNRWRSDASGGPIENGFVTPTAPRRNDGTHDTEVGAGGSDGGYEARMTTRSGRTILHRPYDDYGSEDGGDSSELDSDYRREGSRHTPSREMRRNRSTRRRRNRRHPHQQQQDTADEDVEVAPASSVNRSRRTLMRGPPSLHAVAFNGDAPSNALCELCHQSSQSALVTGQLLGPFVELSVDSTSTSSSPFPNLPLLRHSSSSLPIYIHTACLMASDDVKVELKDFSTQTTTTSTGARQQPLKQVLVIPDLKRILRRATRTICSVCGNSGATVTCAERCRGNSVHIGCVRLDESLKERQKMDKLIDGIYRCNACLPLDHPRSVIITDLKIKAYIDPTWRSMKSLRDWLLVIEHNPNVDMYIPQVGDYVRYFPPERPELLLTYDDIDPYFWCAGVSDKHAPVDCKVLASPLYLFPGEQDQRRVEAAVRKSVDLLDNGGFGNLIMVRLRMEVIPPHPAAGKRFTLHYRPSDGDADILVPIPRMRASLDYWRARPPMKGSQARLKYDDNFSAVEIIDYNDDQNEEEEVSILAAATSGNQLASEESEGAAATSSLWTVKVPGLMGWKNINVRDCPVDGDDDDDAIAPLTNNNITNTSSSSSSCSYDELPAAAAAEQEQSSTVVCAWELIPPEEDTLPFEEESSVKEEDDGTCEAVNQRSWRWPWCLTQEEEEVADRSNDDDPFLASIPCEYPTLSKARGDLILSWLDRLRAGPLPAGHWMLSTTGNSQALSPDAFQRVSLLVHESPFESADYPKDYIIDNAYPIWTGLISQRLKNRKYYRGVEPLQEDLKLLAYCHRYSPLEVKECVTCMVKGLMKLSSITEREINHKSNRPPLVGETNKEENEASFEPASSSSSSSSVNPPTRKRTLRTSSSSFMTREKKDSWVQCSKCNKWRKVVLSIYRKYVGDAAFECSNLEGVSCADAPDGVIGADNQMLTRDNLDTQWIQCDACSKWRIVDHSVYERFTNNPYLKFGCRANGRSCDEPSDDTVAGIGDQYDDDVDDNNNPDEPQSTTKRRRMVRAVPSPTTEVEGDVASASYPCTEDTKLCNKTFSKERFAWYLYDAGNSTIGGLALVVFIPLLLSNLALDQAYSGSAVKSCSSYDDVRCDASHCYVNSLSEELFKTVDCTHCVEGEGRMLWDVFTTKFIDWVPPRVDFFGFDVDPTAFASVTISLSVATQAIFFVSFGAFADHLSIRYYGMLITSVIAQLTAISFIFMSSGSLYFAAALLTIILNTFFGLGSVFYNAYLPVLVDAHPSLIRFAGLHVPESLKQLREDLMDRTSAYGFIWGYAASGVIMVLCFAITLLLGSDESKQKLSLRISIMICGLWWALLTPLVFYWLKIRPGTPLPEYHPKWLVVFHGWKSVGLTIRDAMRFKNTGIFLVCFFFYSDALSTIVSLGVLFAQETLCFGVTNQAIMLIIIFATSVIGNYFYVWLKAKLNLRTKTVLLINLFVYVVLCFYGCLGLIPSLPFGFKTGTEMYIFAAIHGLHIGALQSFQRALYADLTIPGRETEFFSLFAITDRGSSWLGPMIVGLIRHNTGSLRGGFIYLLAMILLPSLALLFFVDHDKGMVEVGRLSVNENTEILQAVEKTEVTGHSNRDVG</sequence>
<keyword evidence="11" id="KW-0029">Amino-acid transport</keyword>
<dbReference type="PANTHER" id="PTHR23519">
    <property type="entry name" value="AUTOPHAGY-RELATED PROTEIN 22"/>
    <property type="match status" value="1"/>
</dbReference>
<dbReference type="InterPro" id="IPR019786">
    <property type="entry name" value="Zinc_finger_PHD-type_CS"/>
</dbReference>
<dbReference type="InterPro" id="IPR015943">
    <property type="entry name" value="WD40/YVTN_repeat-like_dom_sf"/>
</dbReference>
<dbReference type="InterPro" id="IPR001680">
    <property type="entry name" value="WD40_rpt"/>
</dbReference>
<dbReference type="InterPro" id="IPR019775">
    <property type="entry name" value="WD40_repeat_CS"/>
</dbReference>
<feature type="compositionally biased region" description="Basic residues" evidence="16">
    <location>
        <begin position="826"/>
        <end position="839"/>
    </location>
</feature>
<dbReference type="SMART" id="SM00249">
    <property type="entry name" value="PHD"/>
    <property type="match status" value="1"/>
</dbReference>
<dbReference type="InterPro" id="IPR013083">
    <property type="entry name" value="Znf_RING/FYVE/PHD"/>
</dbReference>
<keyword evidence="20" id="KW-1185">Reference proteome</keyword>
<keyword evidence="10" id="KW-0862">Zinc</keyword>
<evidence type="ECO:0000256" key="12">
    <source>
        <dbReference type="ARBA" id="ARBA00022989"/>
    </source>
</evidence>
<comment type="caution">
    <text evidence="19">The sequence shown here is derived from an EMBL/GenBank/DDBJ whole genome shotgun (WGS) entry which is preliminary data.</text>
</comment>
<organism evidence="19 20">
    <name type="scientific">Perkinsus chesapeaki</name>
    <name type="common">Clam parasite</name>
    <name type="synonym">Perkinsus andrewsi</name>
    <dbReference type="NCBI Taxonomy" id="330153"/>
    <lineage>
        <taxon>Eukaryota</taxon>
        <taxon>Sar</taxon>
        <taxon>Alveolata</taxon>
        <taxon>Perkinsozoa</taxon>
        <taxon>Perkinsea</taxon>
        <taxon>Perkinsida</taxon>
        <taxon>Perkinsidae</taxon>
        <taxon>Perkinsus</taxon>
    </lineage>
</organism>
<feature type="transmembrane region" description="Helical" evidence="17">
    <location>
        <begin position="2271"/>
        <end position="2289"/>
    </location>
</feature>
<feature type="transmembrane region" description="Helical" evidence="17">
    <location>
        <begin position="2045"/>
        <end position="2065"/>
    </location>
</feature>
<dbReference type="PROSITE" id="PS50294">
    <property type="entry name" value="WD_REPEATS_REGION"/>
    <property type="match status" value="1"/>
</dbReference>
<feature type="region of interest" description="Disordered" evidence="16">
    <location>
        <begin position="683"/>
        <end position="867"/>
    </location>
</feature>
<evidence type="ECO:0000259" key="18">
    <source>
        <dbReference type="PROSITE" id="PS51050"/>
    </source>
</evidence>
<proteinExistence type="inferred from homology"/>
<evidence type="ECO:0000256" key="7">
    <source>
        <dbReference type="ARBA" id="ARBA00022723"/>
    </source>
</evidence>
<evidence type="ECO:0000256" key="6">
    <source>
        <dbReference type="ARBA" id="ARBA00022692"/>
    </source>
</evidence>
<accession>A0A7J6MQW2</accession>
<feature type="transmembrane region" description="Helical" evidence="17">
    <location>
        <begin position="2238"/>
        <end position="2259"/>
    </location>
</feature>
<name>A0A7J6MQW2_PERCH</name>
<dbReference type="InterPro" id="IPR011124">
    <property type="entry name" value="Znf_CW"/>
</dbReference>
<dbReference type="GO" id="GO:0008270">
    <property type="term" value="F:zinc ion binding"/>
    <property type="evidence" value="ECO:0007669"/>
    <property type="project" value="UniProtKB-KW"/>
</dbReference>
<dbReference type="GO" id="GO:0032974">
    <property type="term" value="P:amino acid transmembrane export from vacuole"/>
    <property type="evidence" value="ECO:0007669"/>
    <property type="project" value="InterPro"/>
</dbReference>
<feature type="domain" description="CW-type" evidence="18">
    <location>
        <begin position="1665"/>
        <end position="1716"/>
    </location>
</feature>
<protein>
    <recommendedName>
        <fullName evidence="18">CW-type domain-containing protein</fullName>
    </recommendedName>
</protein>
<keyword evidence="9" id="KW-0863">Zinc-finger</keyword>
<evidence type="ECO:0000256" key="10">
    <source>
        <dbReference type="ARBA" id="ARBA00022833"/>
    </source>
</evidence>
<dbReference type="Gene3D" id="2.130.10.10">
    <property type="entry name" value="YVTN repeat-like/Quinoprotein amine dehydrogenase"/>
    <property type="match status" value="2"/>
</dbReference>
<keyword evidence="6 17" id="KW-0812">Transmembrane</keyword>
<dbReference type="SUPFAM" id="SSF50978">
    <property type="entry name" value="WD40 repeat-like"/>
    <property type="match status" value="1"/>
</dbReference>
<dbReference type="CDD" id="cd17483">
    <property type="entry name" value="MFS_Atg22_like"/>
    <property type="match status" value="1"/>
</dbReference>
<comment type="subcellular location">
    <subcellularLocation>
        <location evidence="1">Endomembrane system</location>
        <topology evidence="1">Multi-pass membrane protein</topology>
    </subcellularLocation>
    <subcellularLocation>
        <location evidence="14">Vacuole membrane</location>
    </subcellularLocation>
</comment>
<feature type="compositionally biased region" description="Basic and acidic residues" evidence="16">
    <location>
        <begin position="756"/>
        <end position="765"/>
    </location>
</feature>
<feature type="compositionally biased region" description="Acidic residues" evidence="16">
    <location>
        <begin position="1722"/>
        <end position="1732"/>
    </location>
</feature>